<evidence type="ECO:0000256" key="1">
    <source>
        <dbReference type="SAM" id="MobiDB-lite"/>
    </source>
</evidence>
<name>A0A922MMZ7_SPOEX</name>
<dbReference type="AlphaFoldDB" id="A0A922MMZ7"/>
<dbReference type="EMBL" id="JACEFF010000345">
    <property type="protein sequence ID" value="KAH9639324.1"/>
    <property type="molecule type" value="Genomic_DNA"/>
</dbReference>
<keyword evidence="2" id="KW-0732">Signal</keyword>
<dbReference type="Proteomes" id="UP000814243">
    <property type="component" value="Unassembled WGS sequence"/>
</dbReference>
<evidence type="ECO:0000313" key="3">
    <source>
        <dbReference type="EMBL" id="KAH9639324.1"/>
    </source>
</evidence>
<feature type="compositionally biased region" description="Polar residues" evidence="1">
    <location>
        <begin position="147"/>
        <end position="160"/>
    </location>
</feature>
<comment type="caution">
    <text evidence="3">The sequence shown here is derived from an EMBL/GenBank/DDBJ whole genome shotgun (WGS) entry which is preliminary data.</text>
</comment>
<accession>A0A922MMZ7</accession>
<feature type="chain" id="PRO_5037266089" evidence="2">
    <location>
        <begin position="19"/>
        <end position="189"/>
    </location>
</feature>
<organism evidence="3 4">
    <name type="scientific">Spodoptera exigua</name>
    <name type="common">Beet armyworm</name>
    <name type="synonym">Noctua fulgens</name>
    <dbReference type="NCBI Taxonomy" id="7107"/>
    <lineage>
        <taxon>Eukaryota</taxon>
        <taxon>Metazoa</taxon>
        <taxon>Ecdysozoa</taxon>
        <taxon>Arthropoda</taxon>
        <taxon>Hexapoda</taxon>
        <taxon>Insecta</taxon>
        <taxon>Pterygota</taxon>
        <taxon>Neoptera</taxon>
        <taxon>Endopterygota</taxon>
        <taxon>Lepidoptera</taxon>
        <taxon>Glossata</taxon>
        <taxon>Ditrysia</taxon>
        <taxon>Noctuoidea</taxon>
        <taxon>Noctuidae</taxon>
        <taxon>Amphipyrinae</taxon>
        <taxon>Spodoptera</taxon>
    </lineage>
</organism>
<feature type="region of interest" description="Disordered" evidence="1">
    <location>
        <begin position="134"/>
        <end position="189"/>
    </location>
</feature>
<evidence type="ECO:0000256" key="2">
    <source>
        <dbReference type="SAM" id="SignalP"/>
    </source>
</evidence>
<proteinExistence type="predicted"/>
<feature type="signal peptide" evidence="2">
    <location>
        <begin position="1"/>
        <end position="18"/>
    </location>
</feature>
<reference evidence="3" key="1">
    <citation type="journal article" date="2021" name="G3 (Bethesda)">
        <title>Genome and transcriptome analysis of the beet armyworm Spodoptera exigua reveals targets for pest control. .</title>
        <authorList>
            <person name="Simon S."/>
            <person name="Breeschoten T."/>
            <person name="Jansen H.J."/>
            <person name="Dirks R.P."/>
            <person name="Schranz M.E."/>
            <person name="Ros V.I.D."/>
        </authorList>
    </citation>
    <scope>NUCLEOTIDE SEQUENCE</scope>
    <source>
        <strain evidence="3">TB_SE_WUR_2020</strain>
    </source>
</reference>
<evidence type="ECO:0000313" key="4">
    <source>
        <dbReference type="Proteomes" id="UP000814243"/>
    </source>
</evidence>
<feature type="compositionally biased region" description="Polar residues" evidence="1">
    <location>
        <begin position="168"/>
        <end position="183"/>
    </location>
</feature>
<sequence>MVLPIIFTVLINLAPIRGRTELAQIPVFRPDNYTHFDVYASALNRAHYNPWACDYRTEPGYKCLSCKSALHCYPGNFALLVQCAGIFSYCRNGYCSRFKSEDCEDISDHHSISSHSSSMPPYVQEFNRKNVTTAAPAAASDMDSKPQESTSNSISTQLNEPNRIGDSNVMTAEVTNDPANVNLTEKLKD</sequence>
<gene>
    <name evidence="3" type="ORF">HF086_012934</name>
</gene>
<protein>
    <submittedName>
        <fullName evidence="3">Uncharacterized protein</fullName>
    </submittedName>
</protein>